<feature type="domain" description="Nucleotidyl transferase" evidence="1">
    <location>
        <begin position="7"/>
        <end position="189"/>
    </location>
</feature>
<dbReference type="SUPFAM" id="SSF53448">
    <property type="entry name" value="Nucleotide-diphospho-sugar transferases"/>
    <property type="match status" value="1"/>
</dbReference>
<evidence type="ECO:0000259" key="1">
    <source>
        <dbReference type="Pfam" id="PF00483"/>
    </source>
</evidence>
<dbReference type="CDD" id="cd04181">
    <property type="entry name" value="NTP_transferase"/>
    <property type="match status" value="1"/>
</dbReference>
<name>A0A382AHM3_9ZZZZ</name>
<dbReference type="EMBL" id="UINC01025383">
    <property type="protein sequence ID" value="SVB00864.1"/>
    <property type="molecule type" value="Genomic_DNA"/>
</dbReference>
<dbReference type="AlphaFoldDB" id="A0A382AHM3"/>
<accession>A0A382AHM3</accession>
<evidence type="ECO:0000313" key="2">
    <source>
        <dbReference type="EMBL" id="SVB00864.1"/>
    </source>
</evidence>
<protein>
    <recommendedName>
        <fullName evidence="1">Nucleotidyl transferase domain-containing protein</fullName>
    </recommendedName>
</protein>
<dbReference type="InterPro" id="IPR013446">
    <property type="entry name" value="G1P_cyt_trans-like"/>
</dbReference>
<dbReference type="Gene3D" id="3.90.550.10">
    <property type="entry name" value="Spore Coat Polysaccharide Biosynthesis Protein SpsA, Chain A"/>
    <property type="match status" value="1"/>
</dbReference>
<dbReference type="PANTHER" id="PTHR47183">
    <property type="entry name" value="GLUCOSE-1-PHOSPHATE CYTIDYLYLTRANSFERASE-RELATED"/>
    <property type="match status" value="1"/>
</dbReference>
<gene>
    <name evidence="2" type="ORF">METZ01_LOCUS153718</name>
</gene>
<dbReference type="PANTHER" id="PTHR47183:SF1">
    <property type="entry name" value="GLUCOSE-1-PHOSPHATE CYTIDYLYLTRANSFERASE"/>
    <property type="match status" value="1"/>
</dbReference>
<proteinExistence type="predicted"/>
<organism evidence="2">
    <name type="scientific">marine metagenome</name>
    <dbReference type="NCBI Taxonomy" id="408172"/>
    <lineage>
        <taxon>unclassified sequences</taxon>
        <taxon>metagenomes</taxon>
        <taxon>ecological metagenomes</taxon>
    </lineage>
</organism>
<sequence>MTSSVDAILLCGGKGVRLRPLTESLPKPLVPIKGKPILGHILSHLSSSPIKHYYIAAGYEINKIHEYFSIYPLKEKKVTIVDTGEAEIIERIRSCAKLIKGDGFLVLYGDTLADINIKQLLQFHSKHNGLATITLWPMRSPFGVMEIGRQGRVESYLEKPILNKWINIGFFYFSSELISKMKSFEKFEAFIEYLVNKQELYAFKHTGKHITVNTLQELNEAEQNIESLKANHE</sequence>
<dbReference type="Pfam" id="PF00483">
    <property type="entry name" value="NTP_transferase"/>
    <property type="match status" value="1"/>
</dbReference>
<reference evidence="2" key="1">
    <citation type="submission" date="2018-05" db="EMBL/GenBank/DDBJ databases">
        <authorList>
            <person name="Lanie J.A."/>
            <person name="Ng W.-L."/>
            <person name="Kazmierczak K.M."/>
            <person name="Andrzejewski T.M."/>
            <person name="Davidsen T.M."/>
            <person name="Wayne K.J."/>
            <person name="Tettelin H."/>
            <person name="Glass J.I."/>
            <person name="Rusch D."/>
            <person name="Podicherti R."/>
            <person name="Tsui H.-C.T."/>
            <person name="Winkler M.E."/>
        </authorList>
    </citation>
    <scope>NUCLEOTIDE SEQUENCE</scope>
</reference>
<dbReference type="InterPro" id="IPR005835">
    <property type="entry name" value="NTP_transferase_dom"/>
</dbReference>
<dbReference type="GO" id="GO:0047343">
    <property type="term" value="F:glucose-1-phosphate cytidylyltransferase activity"/>
    <property type="evidence" value="ECO:0007669"/>
    <property type="project" value="InterPro"/>
</dbReference>
<dbReference type="InterPro" id="IPR029044">
    <property type="entry name" value="Nucleotide-diphossugar_trans"/>
</dbReference>